<comment type="caution">
    <text evidence="2">The sequence shown here is derived from an EMBL/GenBank/DDBJ whole genome shotgun (WGS) entry which is preliminary data.</text>
</comment>
<dbReference type="Proteomes" id="UP001275084">
    <property type="component" value="Unassembled WGS sequence"/>
</dbReference>
<protein>
    <recommendedName>
        <fullName evidence="1">VOC domain-containing protein</fullName>
    </recommendedName>
</protein>
<sequence>MTPPEAEVIDNIRAISPPGRFCFIEIPVVDVQRAITFYRSVFGWEINPSFKGIQGHAENIKSMYCFNNGGILGCFSELSDPNDMVTTGIVPGTTKVPVTFGITIDGDIDTTSAKVVECGGKVHRSKFIIPPGKFGNSARYIDTEGNIVAVWTPPGQ</sequence>
<dbReference type="AlphaFoldDB" id="A0AAJ0M979"/>
<reference evidence="2" key="2">
    <citation type="submission" date="2023-06" db="EMBL/GenBank/DDBJ databases">
        <authorList>
            <consortium name="Lawrence Berkeley National Laboratory"/>
            <person name="Haridas S."/>
            <person name="Hensen N."/>
            <person name="Bonometti L."/>
            <person name="Westerberg I."/>
            <person name="Brannstrom I.O."/>
            <person name="Guillou S."/>
            <person name="Cros-Aarteil S."/>
            <person name="Calhoun S."/>
            <person name="Kuo A."/>
            <person name="Mondo S."/>
            <person name="Pangilinan J."/>
            <person name="Riley R."/>
            <person name="Labutti K."/>
            <person name="Andreopoulos B."/>
            <person name="Lipzen A."/>
            <person name="Chen C."/>
            <person name="Yanf M."/>
            <person name="Daum C."/>
            <person name="Ng V."/>
            <person name="Clum A."/>
            <person name="Steindorff A."/>
            <person name="Ohm R."/>
            <person name="Martin F."/>
            <person name="Silar P."/>
            <person name="Natvig D."/>
            <person name="Lalanne C."/>
            <person name="Gautier V."/>
            <person name="Ament-Velasquez S.L."/>
            <person name="Kruys A."/>
            <person name="Hutchinson M.I."/>
            <person name="Powell A.J."/>
            <person name="Barry K."/>
            <person name="Miller A.N."/>
            <person name="Grigoriev I.V."/>
            <person name="Debuchy R."/>
            <person name="Gladieux P."/>
            <person name="Thoren M.H."/>
            <person name="Johannesson H."/>
        </authorList>
    </citation>
    <scope>NUCLEOTIDE SEQUENCE</scope>
    <source>
        <strain evidence="2">CBS 955.72</strain>
    </source>
</reference>
<keyword evidence="3" id="KW-1185">Reference proteome</keyword>
<dbReference type="SUPFAM" id="SSF54593">
    <property type="entry name" value="Glyoxalase/Bleomycin resistance protein/Dihydroxybiphenyl dioxygenase"/>
    <property type="match status" value="1"/>
</dbReference>
<reference evidence="2" key="1">
    <citation type="journal article" date="2023" name="Mol. Phylogenet. Evol.">
        <title>Genome-scale phylogeny and comparative genomics of the fungal order Sordariales.</title>
        <authorList>
            <person name="Hensen N."/>
            <person name="Bonometti L."/>
            <person name="Westerberg I."/>
            <person name="Brannstrom I.O."/>
            <person name="Guillou S."/>
            <person name="Cros-Aarteil S."/>
            <person name="Calhoun S."/>
            <person name="Haridas S."/>
            <person name="Kuo A."/>
            <person name="Mondo S."/>
            <person name="Pangilinan J."/>
            <person name="Riley R."/>
            <person name="LaButti K."/>
            <person name="Andreopoulos B."/>
            <person name="Lipzen A."/>
            <person name="Chen C."/>
            <person name="Yan M."/>
            <person name="Daum C."/>
            <person name="Ng V."/>
            <person name="Clum A."/>
            <person name="Steindorff A."/>
            <person name="Ohm R.A."/>
            <person name="Martin F."/>
            <person name="Silar P."/>
            <person name="Natvig D.O."/>
            <person name="Lalanne C."/>
            <person name="Gautier V."/>
            <person name="Ament-Velasquez S.L."/>
            <person name="Kruys A."/>
            <person name="Hutchinson M.I."/>
            <person name="Powell A.J."/>
            <person name="Barry K."/>
            <person name="Miller A.N."/>
            <person name="Grigoriev I.V."/>
            <person name="Debuchy R."/>
            <person name="Gladieux P."/>
            <person name="Hiltunen Thoren M."/>
            <person name="Johannesson H."/>
        </authorList>
    </citation>
    <scope>NUCLEOTIDE SEQUENCE</scope>
    <source>
        <strain evidence="2">CBS 955.72</strain>
    </source>
</reference>
<dbReference type="InterPro" id="IPR029068">
    <property type="entry name" value="Glyas_Bleomycin-R_OHBP_Dase"/>
</dbReference>
<accession>A0AAJ0M979</accession>
<dbReference type="PROSITE" id="PS51819">
    <property type="entry name" value="VOC"/>
    <property type="match status" value="1"/>
</dbReference>
<dbReference type="Pfam" id="PF22677">
    <property type="entry name" value="Ble-like_N"/>
    <property type="match status" value="1"/>
</dbReference>
<dbReference type="PANTHER" id="PTHR33993">
    <property type="entry name" value="GLYOXALASE-RELATED"/>
    <property type="match status" value="1"/>
</dbReference>
<dbReference type="InterPro" id="IPR037523">
    <property type="entry name" value="VOC_core"/>
</dbReference>
<evidence type="ECO:0000259" key="1">
    <source>
        <dbReference type="PROSITE" id="PS51819"/>
    </source>
</evidence>
<name>A0AAJ0M979_9PEZI</name>
<organism evidence="2 3">
    <name type="scientific">Lasiosphaeria hispida</name>
    <dbReference type="NCBI Taxonomy" id="260671"/>
    <lineage>
        <taxon>Eukaryota</taxon>
        <taxon>Fungi</taxon>
        <taxon>Dikarya</taxon>
        <taxon>Ascomycota</taxon>
        <taxon>Pezizomycotina</taxon>
        <taxon>Sordariomycetes</taxon>
        <taxon>Sordariomycetidae</taxon>
        <taxon>Sordariales</taxon>
        <taxon>Lasiosphaeriaceae</taxon>
        <taxon>Lasiosphaeria</taxon>
    </lineage>
</organism>
<dbReference type="InterPro" id="IPR053863">
    <property type="entry name" value="Glyoxy/Ble-like_N"/>
</dbReference>
<dbReference type="PANTHER" id="PTHR33993:SF2">
    <property type="entry name" value="VOC DOMAIN-CONTAINING PROTEIN"/>
    <property type="match status" value="1"/>
</dbReference>
<dbReference type="InterPro" id="IPR052164">
    <property type="entry name" value="Anthracycline_SecMetBiosynth"/>
</dbReference>
<dbReference type="Gene3D" id="3.10.180.10">
    <property type="entry name" value="2,3-Dihydroxybiphenyl 1,2-Dioxygenase, domain 1"/>
    <property type="match status" value="1"/>
</dbReference>
<evidence type="ECO:0000313" key="2">
    <source>
        <dbReference type="EMBL" id="KAK3343560.1"/>
    </source>
</evidence>
<feature type="domain" description="VOC" evidence="1">
    <location>
        <begin position="20"/>
        <end position="153"/>
    </location>
</feature>
<dbReference type="EMBL" id="JAUIQD010000007">
    <property type="protein sequence ID" value="KAK3343560.1"/>
    <property type="molecule type" value="Genomic_DNA"/>
</dbReference>
<evidence type="ECO:0000313" key="3">
    <source>
        <dbReference type="Proteomes" id="UP001275084"/>
    </source>
</evidence>
<gene>
    <name evidence="2" type="ORF">B0T25DRAFT_521691</name>
</gene>
<proteinExistence type="predicted"/>